<evidence type="ECO:0000256" key="4">
    <source>
        <dbReference type="ARBA" id="ARBA00022723"/>
    </source>
</evidence>
<sequence>MYVILVYDICMENKKGARVSRNVFKICKKYLTHVQKSVFEGELTTAQLAKLKSELNKWIRNDEDTIIIFKNNNKKWLRKEFLGMDLSAETDNFF</sequence>
<protein>
    <recommendedName>
        <fullName evidence="9">CRISPR-associated endoribonuclease Cas2</fullName>
        <ecNumber evidence="9">3.1.-.-</ecNumber>
    </recommendedName>
</protein>
<evidence type="ECO:0000256" key="3">
    <source>
        <dbReference type="ARBA" id="ARBA00022722"/>
    </source>
</evidence>
<dbReference type="GO" id="GO:0051607">
    <property type="term" value="P:defense response to virus"/>
    <property type="evidence" value="ECO:0007669"/>
    <property type="project" value="UniProtKB-UniRule"/>
</dbReference>
<evidence type="ECO:0000256" key="9">
    <source>
        <dbReference type="HAMAP-Rule" id="MF_01471"/>
    </source>
</evidence>
<dbReference type="Pfam" id="PF09827">
    <property type="entry name" value="CRISPR_Cas2"/>
    <property type="match status" value="1"/>
</dbReference>
<evidence type="ECO:0000256" key="5">
    <source>
        <dbReference type="ARBA" id="ARBA00022759"/>
    </source>
</evidence>
<dbReference type="NCBIfam" id="TIGR01573">
    <property type="entry name" value="cas2"/>
    <property type="match status" value="1"/>
</dbReference>
<dbReference type="GO" id="GO:0004521">
    <property type="term" value="F:RNA endonuclease activity"/>
    <property type="evidence" value="ECO:0007669"/>
    <property type="project" value="InterPro"/>
</dbReference>
<keyword evidence="4 9" id="KW-0479">Metal-binding</keyword>
<dbReference type="PATRIC" id="fig|47770.28.peg.1182"/>
<comment type="similarity">
    <text evidence="2 9">Belongs to the CRISPR-associated endoribonuclease Cas2 protein family.</text>
</comment>
<dbReference type="InterPro" id="IPR019199">
    <property type="entry name" value="Virulence_VapD/CRISPR_Cas2"/>
</dbReference>
<dbReference type="SUPFAM" id="SSF143430">
    <property type="entry name" value="TTP0101/SSO1404-like"/>
    <property type="match status" value="1"/>
</dbReference>
<comment type="subunit">
    <text evidence="9">Homodimer, forms a heterotetramer with a Cas1 homodimer.</text>
</comment>
<dbReference type="RefSeq" id="WP_060462368.1">
    <property type="nucleotide sequence ID" value="NZ_AP025162.1"/>
</dbReference>
<evidence type="ECO:0000256" key="2">
    <source>
        <dbReference type="ARBA" id="ARBA00009959"/>
    </source>
</evidence>
<evidence type="ECO:0000256" key="7">
    <source>
        <dbReference type="ARBA" id="ARBA00022842"/>
    </source>
</evidence>
<name>A0A109DD87_9LACO</name>
<keyword evidence="5 9" id="KW-0255">Endonuclease</keyword>
<dbReference type="InterPro" id="IPR021127">
    <property type="entry name" value="CRISPR_associated_Cas2"/>
</dbReference>
<dbReference type="EC" id="3.1.-.-" evidence="9"/>
<accession>A0A109DD87</accession>
<dbReference type="PANTHER" id="PTHR34405">
    <property type="entry name" value="CRISPR-ASSOCIATED ENDORIBONUCLEASE CAS2"/>
    <property type="match status" value="1"/>
</dbReference>
<evidence type="ECO:0000256" key="6">
    <source>
        <dbReference type="ARBA" id="ARBA00022801"/>
    </source>
</evidence>
<comment type="caution">
    <text evidence="10">The sequence shown here is derived from an EMBL/GenBank/DDBJ whole genome shotgun (WGS) entry which is preliminary data.</text>
</comment>
<feature type="binding site" evidence="9">
    <location>
        <position position="8"/>
    </location>
    <ligand>
        <name>Mg(2+)</name>
        <dbReference type="ChEBI" id="CHEBI:18420"/>
        <note>catalytic</note>
    </ligand>
</feature>
<keyword evidence="7 9" id="KW-0460">Magnesium</keyword>
<keyword evidence="6 9" id="KW-0378">Hydrolase</keyword>
<reference evidence="10 11" key="1">
    <citation type="journal article" date="2016" name="Microbiology (Mosc.)">
        <title>Comparison of Lactobacillus crispatus isolates from Lactobacillus-dominated vaginal microbiomes with isolates from microbiomes containing bacterial vaginosis-associated bacteria.</title>
        <authorList>
            <person name="Abdelmaksoud A.A."/>
            <person name="Koparde V.N."/>
            <person name="Sheth N.U."/>
            <person name="Serrano M.G."/>
            <person name="Glascock A.L."/>
            <person name="Fettweis J.M."/>
            <person name="Strauss Iii J.F."/>
            <person name="Buck G.A."/>
            <person name="Jefferson K.K."/>
        </authorList>
    </citation>
    <scope>NUCLEOTIDE SEQUENCE [LARGE SCALE GENOMIC DNA]</scope>
    <source>
        <strain evidence="10 11">VMC3</strain>
    </source>
</reference>
<dbReference type="GO" id="GO:0046872">
    <property type="term" value="F:metal ion binding"/>
    <property type="evidence" value="ECO:0007669"/>
    <property type="project" value="UniProtKB-UniRule"/>
</dbReference>
<dbReference type="CDD" id="cd09725">
    <property type="entry name" value="Cas2_I_II_III"/>
    <property type="match status" value="1"/>
</dbReference>
<dbReference type="GO" id="GO:0016787">
    <property type="term" value="F:hydrolase activity"/>
    <property type="evidence" value="ECO:0007669"/>
    <property type="project" value="UniProtKB-KW"/>
</dbReference>
<dbReference type="GO" id="GO:0043571">
    <property type="term" value="P:maintenance of CRISPR repeat elements"/>
    <property type="evidence" value="ECO:0007669"/>
    <property type="project" value="UniProtKB-UniRule"/>
</dbReference>
<dbReference type="HAMAP" id="MF_01471">
    <property type="entry name" value="Cas2"/>
    <property type="match status" value="1"/>
</dbReference>
<comment type="cofactor">
    <cofactor evidence="1 9">
        <name>Mg(2+)</name>
        <dbReference type="ChEBI" id="CHEBI:18420"/>
    </cofactor>
</comment>
<evidence type="ECO:0000256" key="8">
    <source>
        <dbReference type="ARBA" id="ARBA00023118"/>
    </source>
</evidence>
<dbReference type="PANTHER" id="PTHR34405:SF1">
    <property type="entry name" value="CRISPR-ASSOCIATED ENDORIBONUCLEASE CAS2"/>
    <property type="match status" value="1"/>
</dbReference>
<evidence type="ECO:0000313" key="11">
    <source>
        <dbReference type="Proteomes" id="UP000067598"/>
    </source>
</evidence>
<gene>
    <name evidence="9" type="primary">cas2</name>
    <name evidence="10" type="ORF">AEL95_08535</name>
</gene>
<keyword evidence="8 9" id="KW-0051">Antiviral defense</keyword>
<evidence type="ECO:0000313" key="10">
    <source>
        <dbReference type="EMBL" id="KWU03283.1"/>
    </source>
</evidence>
<dbReference type="Proteomes" id="UP000067598">
    <property type="component" value="Unassembled WGS sequence"/>
</dbReference>
<dbReference type="EMBL" id="LJGP01000036">
    <property type="protein sequence ID" value="KWU03283.1"/>
    <property type="molecule type" value="Genomic_DNA"/>
</dbReference>
<dbReference type="Gene3D" id="3.30.70.240">
    <property type="match status" value="1"/>
</dbReference>
<organism evidence="10 11">
    <name type="scientific">Lactobacillus crispatus</name>
    <dbReference type="NCBI Taxonomy" id="47770"/>
    <lineage>
        <taxon>Bacteria</taxon>
        <taxon>Bacillati</taxon>
        <taxon>Bacillota</taxon>
        <taxon>Bacilli</taxon>
        <taxon>Lactobacillales</taxon>
        <taxon>Lactobacillaceae</taxon>
        <taxon>Lactobacillus</taxon>
    </lineage>
</organism>
<evidence type="ECO:0000256" key="1">
    <source>
        <dbReference type="ARBA" id="ARBA00001946"/>
    </source>
</evidence>
<keyword evidence="3 9" id="KW-0540">Nuclease</keyword>
<comment type="function">
    <text evidence="9">CRISPR (clustered regularly interspaced short palindromic repeat), is an adaptive immune system that provides protection against mobile genetic elements (viruses, transposable elements and conjugative plasmids). CRISPR clusters contain sequences complementary to antecedent mobile elements and target invading nucleic acids. CRISPR clusters are transcribed and processed into CRISPR RNA (crRNA). Functions as a ssRNA-specific endoribonuclease. Involved in the integration of spacer DNA into the CRISPR cassette.</text>
</comment>
<dbReference type="AlphaFoldDB" id="A0A109DD87"/>
<proteinExistence type="inferred from homology"/>